<name>G0MCN3_CAEBE</name>
<dbReference type="Proteomes" id="UP000008068">
    <property type="component" value="Unassembled WGS sequence"/>
</dbReference>
<dbReference type="OrthoDB" id="5902856at2759"/>
<proteinExistence type="predicted"/>
<organism evidence="2">
    <name type="scientific">Caenorhabditis brenneri</name>
    <name type="common">Nematode worm</name>
    <dbReference type="NCBI Taxonomy" id="135651"/>
    <lineage>
        <taxon>Eukaryota</taxon>
        <taxon>Metazoa</taxon>
        <taxon>Ecdysozoa</taxon>
        <taxon>Nematoda</taxon>
        <taxon>Chromadorea</taxon>
        <taxon>Rhabditida</taxon>
        <taxon>Rhabditina</taxon>
        <taxon>Rhabditomorpha</taxon>
        <taxon>Rhabditoidea</taxon>
        <taxon>Rhabditidae</taxon>
        <taxon>Peloderinae</taxon>
        <taxon>Caenorhabditis</taxon>
    </lineage>
</organism>
<accession>G0MCN3</accession>
<reference evidence="2" key="1">
    <citation type="submission" date="2011-07" db="EMBL/GenBank/DDBJ databases">
        <authorList>
            <consortium name="Caenorhabditis brenneri Sequencing and Analysis Consortium"/>
            <person name="Wilson R.K."/>
        </authorList>
    </citation>
    <scope>NUCLEOTIDE SEQUENCE [LARGE SCALE GENOMIC DNA]</scope>
    <source>
        <strain evidence="2">PB2801</strain>
    </source>
</reference>
<protein>
    <submittedName>
        <fullName evidence="1">Uncharacterized protein</fullName>
    </submittedName>
</protein>
<evidence type="ECO:0000313" key="1">
    <source>
        <dbReference type="EMBL" id="EGT49739.1"/>
    </source>
</evidence>
<evidence type="ECO:0000313" key="2">
    <source>
        <dbReference type="Proteomes" id="UP000008068"/>
    </source>
</evidence>
<sequence>MSESLKCKFFLENLQFYKLLQTQKMVYTDVGTSRNTWLRTLFQQSSLAQYIRLELVENGTIVYPAIRCNNKPELYIHYYFNVLGKDGQSFFRFLNNCKLYKTYGPRGYDMKILDILNQKNGYLVNGTLSIEYGIHINGIMGDYRIWKFNFINKLFDPDHSQTVEYWDPTNRRLKFLYCHKQVHFLVSRTFCENNACFNYLKFERSLPMFLFKNSMEFGLRHHLAHLVNRFECLEDLKNVIQKLDIEKMSGETMKTFMVKIFKLNT</sequence>
<dbReference type="EMBL" id="GL379790">
    <property type="protein sequence ID" value="EGT49739.1"/>
    <property type="molecule type" value="Genomic_DNA"/>
</dbReference>
<dbReference type="InParanoid" id="G0MCN3"/>
<dbReference type="HOGENOM" id="CLU_1050640_0_0_1"/>
<dbReference type="AlphaFoldDB" id="G0MCN3"/>
<keyword evidence="2" id="KW-1185">Reference proteome</keyword>
<gene>
    <name evidence="1" type="ORF">CAEBREN_21345</name>
</gene>